<name>A0AAU7QAU0_9GAMM</name>
<dbReference type="EMBL" id="CP157947">
    <property type="protein sequence ID" value="XBS70218.1"/>
    <property type="molecule type" value="Genomic_DNA"/>
</dbReference>
<accession>A0AAU7QAU0</accession>
<sequence length="379" mass="42596">MPISQQIYRNNIGNYQVNNHKKMLTQKAQQLLLNDLAKYPGDAKQRAWAEVMLQSILMVSNISLAISDGNIAHHTIKSRGRRSPVDFTKTPGDAVGVVHPGNGVIHVLNQSLPLQAERLFNSGTVMHGRQGGHRIALLQEPITKNRPPANRDLDSDSIVPVFTTSSPTRSVVEDELHQKYPADPQTENVKHFLAKHAGGKPFDDTNMNAVIEGAIEHIIRYPDGLEKISRELIMHTSEYGTHDKETLAEWLQFSIVRNWLSAQVFENSPDEFIGRIISRSITENKCHGGQPLRLPADTLYNAIVNNIAIHSLQRSPETNDTLFLNEVTRNYIYHEIILDKLPYLELDHATVNKNNIYIGTADWGLLHAGLMIVNNARKK</sequence>
<dbReference type="AlphaFoldDB" id="A0AAU7QAU0"/>
<protein>
    <submittedName>
        <fullName evidence="1">Uncharacterized protein</fullName>
    </submittedName>
</protein>
<gene>
    <name evidence="1" type="ORF">ABK905_02750</name>
</gene>
<organism evidence="1">
    <name type="scientific">Acerihabitans sp. KWT182</name>
    <dbReference type="NCBI Taxonomy" id="3157919"/>
    <lineage>
        <taxon>Bacteria</taxon>
        <taxon>Pseudomonadati</taxon>
        <taxon>Pseudomonadota</taxon>
        <taxon>Gammaproteobacteria</taxon>
        <taxon>Enterobacterales</taxon>
        <taxon>Pectobacteriaceae</taxon>
        <taxon>Acerihabitans</taxon>
    </lineage>
</organism>
<reference evidence="1" key="1">
    <citation type="submission" date="2024-06" db="EMBL/GenBank/DDBJ databases">
        <authorList>
            <person name="Coelho C."/>
            <person name="Bento M."/>
            <person name="Garcia E."/>
            <person name="Camelo A."/>
            <person name="Brandao I."/>
            <person name="Espirito Santo C."/>
            <person name="Trovao J."/>
            <person name="Verissimo A."/>
            <person name="Costa J."/>
            <person name="Tiago I."/>
        </authorList>
    </citation>
    <scope>NUCLEOTIDE SEQUENCE</scope>
    <source>
        <strain evidence="1">KWT182</strain>
    </source>
</reference>
<evidence type="ECO:0000313" key="1">
    <source>
        <dbReference type="EMBL" id="XBS70218.1"/>
    </source>
</evidence>
<proteinExistence type="predicted"/>